<dbReference type="PANTHER" id="PTHR20955:SF1">
    <property type="entry name" value="PROTEIN JAGUNAL HOMOLOG 1"/>
    <property type="match status" value="1"/>
</dbReference>
<feature type="non-terminal residue" evidence="8">
    <location>
        <position position="1"/>
    </location>
</feature>
<dbReference type="PANTHER" id="PTHR20955">
    <property type="entry name" value="PROTEIN JAGUNAL HOMOLOG 1"/>
    <property type="match status" value="1"/>
</dbReference>
<accession>A0A699QQ67</accession>
<comment type="caution">
    <text evidence="8">The sequence shown here is derived from an EMBL/GenBank/DDBJ whole genome shotgun (WGS) entry which is preliminary data.</text>
</comment>
<dbReference type="InterPro" id="IPR009787">
    <property type="entry name" value="Jagunal"/>
</dbReference>
<keyword evidence="4" id="KW-0256">Endoplasmic reticulum</keyword>
<dbReference type="AlphaFoldDB" id="A0A699QQ67"/>
<dbReference type="GO" id="GO:0016192">
    <property type="term" value="P:vesicle-mediated transport"/>
    <property type="evidence" value="ECO:0007669"/>
    <property type="project" value="TreeGrafter"/>
</dbReference>
<evidence type="ECO:0000256" key="6">
    <source>
        <dbReference type="ARBA" id="ARBA00023136"/>
    </source>
</evidence>
<comment type="subcellular location">
    <subcellularLocation>
        <location evidence="1">Endoplasmic reticulum membrane</location>
        <topology evidence="1">Multi-pass membrane protein</topology>
    </subcellularLocation>
</comment>
<evidence type="ECO:0000256" key="5">
    <source>
        <dbReference type="ARBA" id="ARBA00022989"/>
    </source>
</evidence>
<evidence type="ECO:0000256" key="3">
    <source>
        <dbReference type="ARBA" id="ARBA00022692"/>
    </source>
</evidence>
<evidence type="ECO:0000256" key="4">
    <source>
        <dbReference type="ARBA" id="ARBA00022824"/>
    </source>
</evidence>
<keyword evidence="3 7" id="KW-0812">Transmembrane</keyword>
<keyword evidence="5 7" id="KW-1133">Transmembrane helix</keyword>
<feature type="non-terminal residue" evidence="8">
    <location>
        <position position="107"/>
    </location>
</feature>
<comment type="similarity">
    <text evidence="2">Belongs to the jagunal family.</text>
</comment>
<dbReference type="EMBL" id="BKCJ011046962">
    <property type="protein sequence ID" value="GFC74371.1"/>
    <property type="molecule type" value="Genomic_DNA"/>
</dbReference>
<evidence type="ECO:0000256" key="1">
    <source>
        <dbReference type="ARBA" id="ARBA00004477"/>
    </source>
</evidence>
<name>A0A699QQ67_TANCI</name>
<evidence type="ECO:0000313" key="8">
    <source>
        <dbReference type="EMBL" id="GFC74371.1"/>
    </source>
</evidence>
<organism evidence="8">
    <name type="scientific">Tanacetum cinerariifolium</name>
    <name type="common">Dalmatian daisy</name>
    <name type="synonym">Chrysanthemum cinerariifolium</name>
    <dbReference type="NCBI Taxonomy" id="118510"/>
    <lineage>
        <taxon>Eukaryota</taxon>
        <taxon>Viridiplantae</taxon>
        <taxon>Streptophyta</taxon>
        <taxon>Embryophyta</taxon>
        <taxon>Tracheophyta</taxon>
        <taxon>Spermatophyta</taxon>
        <taxon>Magnoliopsida</taxon>
        <taxon>eudicotyledons</taxon>
        <taxon>Gunneridae</taxon>
        <taxon>Pentapetalae</taxon>
        <taxon>asterids</taxon>
        <taxon>campanulids</taxon>
        <taxon>Asterales</taxon>
        <taxon>Asteraceae</taxon>
        <taxon>Asteroideae</taxon>
        <taxon>Anthemideae</taxon>
        <taxon>Anthemidinae</taxon>
        <taxon>Tanacetum</taxon>
    </lineage>
</organism>
<keyword evidence="6 7" id="KW-0472">Membrane</keyword>
<reference evidence="8" key="1">
    <citation type="journal article" date="2019" name="Sci. Rep.">
        <title>Draft genome of Tanacetum cinerariifolium, the natural source of mosquito coil.</title>
        <authorList>
            <person name="Yamashiro T."/>
            <person name="Shiraishi A."/>
            <person name="Satake H."/>
            <person name="Nakayama K."/>
        </authorList>
    </citation>
    <scope>NUCLEOTIDE SEQUENCE</scope>
</reference>
<dbReference type="GO" id="GO:0005789">
    <property type="term" value="C:endoplasmic reticulum membrane"/>
    <property type="evidence" value="ECO:0007669"/>
    <property type="project" value="UniProtKB-SubCell"/>
</dbReference>
<protein>
    <submittedName>
        <fullName evidence="8">Protein jagunal homolog 1-like</fullName>
    </submittedName>
</protein>
<evidence type="ECO:0000256" key="7">
    <source>
        <dbReference type="SAM" id="Phobius"/>
    </source>
</evidence>
<gene>
    <name evidence="8" type="ORF">Tci_846341</name>
</gene>
<proteinExistence type="inferred from homology"/>
<feature type="transmembrane region" description="Helical" evidence="7">
    <location>
        <begin position="23"/>
        <end position="41"/>
    </location>
</feature>
<dbReference type="GO" id="GO:0007029">
    <property type="term" value="P:endoplasmic reticulum organization"/>
    <property type="evidence" value="ECO:0007669"/>
    <property type="project" value="InterPro"/>
</dbReference>
<sequence>AVVLLVAVFPILLTLLKKEPLETLSAASISIIFISVIIGELGRKRSRANFLKFYRVASSIGILGTIASVIQSSLQLKRSFAGIERKVATLYENSEFEPFLDIYGLLF</sequence>
<evidence type="ECO:0000256" key="2">
    <source>
        <dbReference type="ARBA" id="ARBA00008462"/>
    </source>
</evidence>